<reference evidence="3 4" key="1">
    <citation type="submission" date="2011-09" db="EMBL/GenBank/DDBJ databases">
        <title>The permanent draft genome of Caldithrix abyssi DSM 13497.</title>
        <authorList>
            <consortium name="US DOE Joint Genome Institute (JGI-PGF)"/>
            <person name="Lucas S."/>
            <person name="Han J."/>
            <person name="Lapidus A."/>
            <person name="Bruce D."/>
            <person name="Goodwin L."/>
            <person name="Pitluck S."/>
            <person name="Peters L."/>
            <person name="Kyrpides N."/>
            <person name="Mavromatis K."/>
            <person name="Ivanova N."/>
            <person name="Mikhailova N."/>
            <person name="Chertkov O."/>
            <person name="Detter J.C."/>
            <person name="Tapia R."/>
            <person name="Han C."/>
            <person name="Land M."/>
            <person name="Hauser L."/>
            <person name="Markowitz V."/>
            <person name="Cheng J.-F."/>
            <person name="Hugenholtz P."/>
            <person name="Woyke T."/>
            <person name="Wu D."/>
            <person name="Spring S."/>
            <person name="Brambilla E."/>
            <person name="Klenk H.-P."/>
            <person name="Eisen J.A."/>
        </authorList>
    </citation>
    <scope>NUCLEOTIDE SEQUENCE [LARGE SCALE GENOMIC DNA]</scope>
    <source>
        <strain evidence="3 4">DSM 13497</strain>
    </source>
</reference>
<dbReference type="PaxDb" id="880073-Calab_1796"/>
<sequence length="100" mass="11165">MKQVCPQCATPISRRWLLLGSPGETYTCPNCKTNFQWTGKRYLVSFLAGLLGALPILLFFYFDLKGLSLLTVGLIYLGILAFDIFFVLAVPGQFRARGRA</sequence>
<evidence type="ECO:0000256" key="1">
    <source>
        <dbReference type="SAM" id="Phobius"/>
    </source>
</evidence>
<keyword evidence="1" id="KW-1133">Transmembrane helix</keyword>
<reference evidence="2 5" key="2">
    <citation type="submission" date="2016-11" db="EMBL/GenBank/DDBJ databases">
        <title>Genomic analysis of Caldithrix abyssi and proposal of a novel bacterial phylum Caldithrichaeota.</title>
        <authorList>
            <person name="Kublanov I."/>
            <person name="Sigalova O."/>
            <person name="Gavrilov S."/>
            <person name="Lebedinsky A."/>
            <person name="Ivanova N."/>
            <person name="Daum C."/>
            <person name="Reddy T."/>
            <person name="Klenk H.P."/>
            <person name="Goker M."/>
            <person name="Reva O."/>
            <person name="Miroshnichenko M."/>
            <person name="Kyprides N."/>
            <person name="Woyke T."/>
            <person name="Gelfand M."/>
        </authorList>
    </citation>
    <scope>NUCLEOTIDE SEQUENCE [LARGE SCALE GENOMIC DNA]</scope>
    <source>
        <strain evidence="2 5">LF13</strain>
    </source>
</reference>
<name>H1XSY3_CALAY</name>
<evidence type="ECO:0008006" key="6">
    <source>
        <dbReference type="Google" id="ProtNLM"/>
    </source>
</evidence>
<dbReference type="KEGG" id="caby:Cabys_539"/>
<accession>H1XSY3</accession>
<evidence type="ECO:0000313" key="3">
    <source>
        <dbReference type="EMBL" id="EHO41412.1"/>
    </source>
</evidence>
<proteinExistence type="predicted"/>
<dbReference type="HOGENOM" id="CLU_2300586_0_0_0"/>
<evidence type="ECO:0000313" key="5">
    <source>
        <dbReference type="Proteomes" id="UP000183868"/>
    </source>
</evidence>
<feature type="transmembrane region" description="Helical" evidence="1">
    <location>
        <begin position="68"/>
        <end position="90"/>
    </location>
</feature>
<dbReference type="EMBL" id="CP018099">
    <property type="protein sequence ID" value="APF17290.1"/>
    <property type="molecule type" value="Genomic_DNA"/>
</dbReference>
<keyword evidence="1" id="KW-0472">Membrane</keyword>
<organism evidence="3 4">
    <name type="scientific">Caldithrix abyssi DSM 13497</name>
    <dbReference type="NCBI Taxonomy" id="880073"/>
    <lineage>
        <taxon>Bacteria</taxon>
        <taxon>Pseudomonadati</taxon>
        <taxon>Calditrichota</taxon>
        <taxon>Calditrichia</taxon>
        <taxon>Calditrichales</taxon>
        <taxon>Calditrichaceae</taxon>
        <taxon>Caldithrix</taxon>
    </lineage>
</organism>
<keyword evidence="1" id="KW-0812">Transmembrane</keyword>
<dbReference type="EMBL" id="CM001402">
    <property type="protein sequence ID" value="EHO41412.1"/>
    <property type="molecule type" value="Genomic_DNA"/>
</dbReference>
<dbReference type="AlphaFoldDB" id="H1XSY3"/>
<evidence type="ECO:0000313" key="2">
    <source>
        <dbReference type="EMBL" id="APF17290.1"/>
    </source>
</evidence>
<dbReference type="RefSeq" id="WP_006928538.1">
    <property type="nucleotide sequence ID" value="NZ_CM001402.1"/>
</dbReference>
<evidence type="ECO:0000313" key="4">
    <source>
        <dbReference type="Proteomes" id="UP000004671"/>
    </source>
</evidence>
<gene>
    <name evidence="2" type="ORF">Cabys_539</name>
    <name evidence="3" type="ORF">Calab_1796</name>
</gene>
<dbReference type="Proteomes" id="UP000183868">
    <property type="component" value="Chromosome"/>
</dbReference>
<dbReference type="Proteomes" id="UP000004671">
    <property type="component" value="Chromosome"/>
</dbReference>
<protein>
    <recommendedName>
        <fullName evidence="6">CXXC-20-CXXC protein</fullName>
    </recommendedName>
</protein>
<keyword evidence="4" id="KW-1185">Reference proteome</keyword>
<feature type="transmembrane region" description="Helical" evidence="1">
    <location>
        <begin position="42"/>
        <end position="62"/>
    </location>
</feature>